<reference evidence="1" key="2">
    <citation type="submission" date="2018-05" db="EMBL/GenBank/DDBJ databases">
        <title>OpunRS2 (Oryza punctata Reference Sequence Version 2).</title>
        <authorList>
            <person name="Zhang J."/>
            <person name="Kudrna D."/>
            <person name="Lee S."/>
            <person name="Talag J."/>
            <person name="Welchert J."/>
            <person name="Wing R.A."/>
        </authorList>
    </citation>
    <scope>NUCLEOTIDE SEQUENCE [LARGE SCALE GENOMIC DNA]</scope>
</reference>
<dbReference type="Gramene" id="OPUNC09G09470.4">
    <property type="protein sequence ID" value="OPUNC09G09470.4"/>
    <property type="gene ID" value="OPUNC09G09470"/>
</dbReference>
<name>A0A0E0M1F8_ORYPU</name>
<keyword evidence="2" id="KW-1185">Reference proteome</keyword>
<dbReference type="Proteomes" id="UP000026962">
    <property type="component" value="Chromosome 9"/>
</dbReference>
<sequence>MCTRRLGPFATPHLRGRVLRSSTPRRICAATGQPPRPPPTTTCRWPRVPAGLRLPRQSAPLDRADPSLQSRRSPPALAGFMISFWILCVTFYARSHQLQKGNGREIWISSRDKTCESFKRCWRRTWVCTEAQPAETGDRRKCLHISSSTKRSWITGKMHIHVERAASTLLRK</sequence>
<proteinExistence type="predicted"/>
<reference evidence="1" key="1">
    <citation type="submission" date="2015-04" db="UniProtKB">
        <authorList>
            <consortium name="EnsemblPlants"/>
        </authorList>
    </citation>
    <scope>IDENTIFICATION</scope>
</reference>
<dbReference type="EnsemblPlants" id="OPUNC09G09470.4">
    <property type="protein sequence ID" value="OPUNC09G09470.4"/>
    <property type="gene ID" value="OPUNC09G09470"/>
</dbReference>
<organism evidence="1">
    <name type="scientific">Oryza punctata</name>
    <name type="common">Red rice</name>
    <dbReference type="NCBI Taxonomy" id="4537"/>
    <lineage>
        <taxon>Eukaryota</taxon>
        <taxon>Viridiplantae</taxon>
        <taxon>Streptophyta</taxon>
        <taxon>Embryophyta</taxon>
        <taxon>Tracheophyta</taxon>
        <taxon>Spermatophyta</taxon>
        <taxon>Magnoliopsida</taxon>
        <taxon>Liliopsida</taxon>
        <taxon>Poales</taxon>
        <taxon>Poaceae</taxon>
        <taxon>BOP clade</taxon>
        <taxon>Oryzoideae</taxon>
        <taxon>Oryzeae</taxon>
        <taxon>Oryzinae</taxon>
        <taxon>Oryza</taxon>
    </lineage>
</organism>
<protein>
    <submittedName>
        <fullName evidence="1">Uncharacterized protein</fullName>
    </submittedName>
</protein>
<dbReference type="AlphaFoldDB" id="A0A0E0M1F8"/>
<accession>A0A0E0M1F8</accession>
<dbReference type="HOGENOM" id="CLU_1654909_0_0_1"/>
<evidence type="ECO:0000313" key="2">
    <source>
        <dbReference type="Proteomes" id="UP000026962"/>
    </source>
</evidence>
<evidence type="ECO:0000313" key="1">
    <source>
        <dbReference type="EnsemblPlants" id="OPUNC09G09470.4"/>
    </source>
</evidence>